<evidence type="ECO:0000256" key="6">
    <source>
        <dbReference type="HAMAP-Rule" id="MF_01877"/>
    </source>
</evidence>
<keyword evidence="5 6" id="KW-0949">S-adenosyl-L-methionine</keyword>
<keyword evidence="1 6" id="KW-0963">Cytoplasm</keyword>
<dbReference type="EMBL" id="DTGT01000311">
    <property type="protein sequence ID" value="HGH61569.1"/>
    <property type="molecule type" value="Genomic_DNA"/>
</dbReference>
<dbReference type="CDD" id="cd11648">
    <property type="entry name" value="RsmI"/>
    <property type="match status" value="1"/>
</dbReference>
<dbReference type="Gene3D" id="3.30.950.10">
    <property type="entry name" value="Methyltransferase, Cobalt-precorrin-4 Transmethylase, Domain 2"/>
    <property type="match status" value="1"/>
</dbReference>
<evidence type="ECO:0000256" key="4">
    <source>
        <dbReference type="ARBA" id="ARBA00022679"/>
    </source>
</evidence>
<feature type="domain" description="Tetrapyrrole methylase" evidence="8">
    <location>
        <begin position="29"/>
        <end position="226"/>
    </location>
</feature>
<evidence type="ECO:0000259" key="8">
    <source>
        <dbReference type="Pfam" id="PF00590"/>
    </source>
</evidence>
<dbReference type="NCBIfam" id="TIGR00096">
    <property type="entry name" value="16S rRNA (cytidine(1402)-2'-O)-methyltransferase"/>
    <property type="match status" value="1"/>
</dbReference>
<name>A0A7C4ET01_9BACT</name>
<evidence type="ECO:0000256" key="5">
    <source>
        <dbReference type="ARBA" id="ARBA00022691"/>
    </source>
</evidence>
<dbReference type="PIRSF" id="PIRSF005917">
    <property type="entry name" value="MTase_YraL"/>
    <property type="match status" value="1"/>
</dbReference>
<dbReference type="InterPro" id="IPR008189">
    <property type="entry name" value="rRNA_ssu_MeTfrase_I"/>
</dbReference>
<evidence type="ECO:0000256" key="1">
    <source>
        <dbReference type="ARBA" id="ARBA00022490"/>
    </source>
</evidence>
<comment type="similarity">
    <text evidence="6">Belongs to the methyltransferase superfamily. RsmI family.</text>
</comment>
<feature type="region of interest" description="Disordered" evidence="7">
    <location>
        <begin position="1"/>
        <end position="21"/>
    </location>
</feature>
<accession>A0A7C4ET01</accession>
<comment type="subcellular location">
    <subcellularLocation>
        <location evidence="6">Cytoplasm</location>
    </subcellularLocation>
</comment>
<proteinExistence type="inferred from homology"/>
<dbReference type="PANTHER" id="PTHR46111:SF1">
    <property type="entry name" value="RIBOSOMAL RNA SMALL SUBUNIT METHYLTRANSFERASE I"/>
    <property type="match status" value="1"/>
</dbReference>
<dbReference type="EC" id="2.1.1.198" evidence="6"/>
<keyword evidence="2 6" id="KW-0698">rRNA processing</keyword>
<dbReference type="HAMAP" id="MF_01877">
    <property type="entry name" value="16SrRNA_methyltr_I"/>
    <property type="match status" value="1"/>
</dbReference>
<dbReference type="InterPro" id="IPR014777">
    <property type="entry name" value="4pyrrole_Mease_sub1"/>
</dbReference>
<dbReference type="InterPro" id="IPR000878">
    <property type="entry name" value="4pyrrol_Mease"/>
</dbReference>
<keyword evidence="3 6" id="KW-0489">Methyltransferase</keyword>
<dbReference type="Pfam" id="PF00590">
    <property type="entry name" value="TP_methylase"/>
    <property type="match status" value="1"/>
</dbReference>
<keyword evidence="4 6" id="KW-0808">Transferase</keyword>
<dbReference type="InterPro" id="IPR014776">
    <property type="entry name" value="4pyrrole_Mease_sub2"/>
</dbReference>
<sequence>MRDNQVEWSAGRPRGDVQASTRGNEPGVLFVVATPIGNLDDITFRAVDVLKKVDFIACEDTRRSRILLEKFLISAKLISLHRFTERKKADKIIQRLVRGESCALICDAGTPAVSDPGVLLVNEAHNAGIKVVPIPGASSVMAALSASGIDCSTFVFRGFIPRKVGERLAFFEDIRQDPRPAVMFESPKRVAASLRTAHETLGVRQIVLARELTKVHEEILRGSAAHIVEELTRRESVQGEICVIVGPGAPQSVEVDAHQAVRELMQQGFKGKGLAHEAQQRYGIKKSIAYKTFLELSRAKET</sequence>
<evidence type="ECO:0000256" key="7">
    <source>
        <dbReference type="SAM" id="MobiDB-lite"/>
    </source>
</evidence>
<dbReference type="Gene3D" id="3.40.1010.10">
    <property type="entry name" value="Cobalt-precorrin-4 Transmethylase, Domain 1"/>
    <property type="match status" value="1"/>
</dbReference>
<dbReference type="AlphaFoldDB" id="A0A7C4ET01"/>
<organism evidence="9">
    <name type="scientific">Desulfomonile tiedjei</name>
    <dbReference type="NCBI Taxonomy" id="2358"/>
    <lineage>
        <taxon>Bacteria</taxon>
        <taxon>Pseudomonadati</taxon>
        <taxon>Thermodesulfobacteriota</taxon>
        <taxon>Desulfomonilia</taxon>
        <taxon>Desulfomonilales</taxon>
        <taxon>Desulfomonilaceae</taxon>
        <taxon>Desulfomonile</taxon>
    </lineage>
</organism>
<evidence type="ECO:0000256" key="3">
    <source>
        <dbReference type="ARBA" id="ARBA00022603"/>
    </source>
</evidence>
<evidence type="ECO:0000256" key="2">
    <source>
        <dbReference type="ARBA" id="ARBA00022552"/>
    </source>
</evidence>
<dbReference type="InterPro" id="IPR035996">
    <property type="entry name" value="4pyrrol_Methylase_sf"/>
</dbReference>
<comment type="caution">
    <text evidence="9">The sequence shown here is derived from an EMBL/GenBank/DDBJ whole genome shotgun (WGS) entry which is preliminary data.</text>
</comment>
<dbReference type="FunFam" id="3.30.950.10:FF:000002">
    <property type="entry name" value="Ribosomal RNA small subunit methyltransferase I"/>
    <property type="match status" value="1"/>
</dbReference>
<dbReference type="GO" id="GO:0070677">
    <property type="term" value="F:rRNA (cytosine-2'-O-)-methyltransferase activity"/>
    <property type="evidence" value="ECO:0007669"/>
    <property type="project" value="UniProtKB-UniRule"/>
</dbReference>
<dbReference type="PANTHER" id="PTHR46111">
    <property type="entry name" value="RIBOSOMAL RNA SMALL SUBUNIT METHYLTRANSFERASE I"/>
    <property type="match status" value="1"/>
</dbReference>
<protein>
    <recommendedName>
        <fullName evidence="6">Ribosomal RNA small subunit methyltransferase I</fullName>
        <ecNumber evidence="6">2.1.1.198</ecNumber>
    </recommendedName>
    <alternativeName>
        <fullName evidence="6">16S rRNA 2'-O-ribose C1402 methyltransferase</fullName>
    </alternativeName>
    <alternativeName>
        <fullName evidence="6">rRNA (cytidine-2'-O-)-methyltransferase RsmI</fullName>
    </alternativeName>
</protein>
<evidence type="ECO:0000313" key="9">
    <source>
        <dbReference type="EMBL" id="HGH61569.1"/>
    </source>
</evidence>
<gene>
    <name evidence="6 9" type="primary">rsmI</name>
    <name evidence="9" type="ORF">ENV54_09755</name>
</gene>
<reference evidence="9" key="1">
    <citation type="journal article" date="2020" name="mSystems">
        <title>Genome- and Community-Level Interaction Insights into Carbon Utilization and Element Cycling Functions of Hydrothermarchaeota in Hydrothermal Sediment.</title>
        <authorList>
            <person name="Zhou Z."/>
            <person name="Liu Y."/>
            <person name="Xu W."/>
            <person name="Pan J."/>
            <person name="Luo Z.H."/>
            <person name="Li M."/>
        </authorList>
    </citation>
    <scope>NUCLEOTIDE SEQUENCE [LARGE SCALE GENOMIC DNA]</scope>
    <source>
        <strain evidence="9">SpSt-769</strain>
    </source>
</reference>
<dbReference type="SUPFAM" id="SSF53790">
    <property type="entry name" value="Tetrapyrrole methylase"/>
    <property type="match status" value="1"/>
</dbReference>
<dbReference type="FunFam" id="3.40.1010.10:FF:000007">
    <property type="entry name" value="Ribosomal RNA small subunit methyltransferase I"/>
    <property type="match status" value="1"/>
</dbReference>
<dbReference type="GO" id="GO:0005737">
    <property type="term" value="C:cytoplasm"/>
    <property type="evidence" value="ECO:0007669"/>
    <property type="project" value="UniProtKB-SubCell"/>
</dbReference>
<comment type="function">
    <text evidence="6">Catalyzes the 2'-O-methylation of the ribose of cytidine 1402 (C1402) in 16S rRNA.</text>
</comment>
<comment type="catalytic activity">
    <reaction evidence="6">
        <text>cytidine(1402) in 16S rRNA + S-adenosyl-L-methionine = 2'-O-methylcytidine(1402) in 16S rRNA + S-adenosyl-L-homocysteine + H(+)</text>
        <dbReference type="Rhea" id="RHEA:42924"/>
        <dbReference type="Rhea" id="RHEA-COMP:10285"/>
        <dbReference type="Rhea" id="RHEA-COMP:10286"/>
        <dbReference type="ChEBI" id="CHEBI:15378"/>
        <dbReference type="ChEBI" id="CHEBI:57856"/>
        <dbReference type="ChEBI" id="CHEBI:59789"/>
        <dbReference type="ChEBI" id="CHEBI:74495"/>
        <dbReference type="ChEBI" id="CHEBI:82748"/>
        <dbReference type="EC" id="2.1.1.198"/>
    </reaction>
</comment>